<proteinExistence type="predicted"/>
<feature type="non-terminal residue" evidence="1">
    <location>
        <position position="126"/>
    </location>
</feature>
<gene>
    <name evidence="1" type="ORF">LCGC14_2057850</name>
</gene>
<protein>
    <submittedName>
        <fullName evidence="1">Uncharacterized protein</fullName>
    </submittedName>
</protein>
<dbReference type="AlphaFoldDB" id="A0A0F9HJ16"/>
<name>A0A0F9HJ16_9ZZZZ</name>
<organism evidence="1">
    <name type="scientific">marine sediment metagenome</name>
    <dbReference type="NCBI Taxonomy" id="412755"/>
    <lineage>
        <taxon>unclassified sequences</taxon>
        <taxon>metagenomes</taxon>
        <taxon>ecological metagenomes</taxon>
    </lineage>
</organism>
<dbReference type="EMBL" id="LAZR01024435">
    <property type="protein sequence ID" value="KKL75137.1"/>
    <property type="molecule type" value="Genomic_DNA"/>
</dbReference>
<comment type="caution">
    <text evidence="1">The sequence shown here is derived from an EMBL/GenBank/DDBJ whole genome shotgun (WGS) entry which is preliminary data.</text>
</comment>
<accession>A0A0F9HJ16</accession>
<evidence type="ECO:0000313" key="1">
    <source>
        <dbReference type="EMBL" id="KKL75137.1"/>
    </source>
</evidence>
<reference evidence="1" key="1">
    <citation type="journal article" date="2015" name="Nature">
        <title>Complex archaea that bridge the gap between prokaryotes and eukaryotes.</title>
        <authorList>
            <person name="Spang A."/>
            <person name="Saw J.H."/>
            <person name="Jorgensen S.L."/>
            <person name="Zaremba-Niedzwiedzka K."/>
            <person name="Martijn J."/>
            <person name="Lind A.E."/>
            <person name="van Eijk R."/>
            <person name="Schleper C."/>
            <person name="Guy L."/>
            <person name="Ettema T.J."/>
        </authorList>
    </citation>
    <scope>NUCLEOTIDE SEQUENCE</scope>
</reference>
<sequence length="126" mass="13450">MAVVSAVARTVALTATRAVEKSLKGLSGRGGLSLPFIDISVLGDKELARALAKLPDKYERKAVRPALRASAKRLKVRVVQAYSGIIIGVRTGRTLAGFIAHRVKALPRKGGWIGAAFDFPTREELG</sequence>